<protein>
    <submittedName>
        <fullName evidence="1">Uncharacterized protein</fullName>
    </submittedName>
</protein>
<reference evidence="2" key="1">
    <citation type="submission" date="2018-11" db="EMBL/GenBank/DDBJ databases">
        <title>Complete genome sequence of Paenibacillus sp. ML311-T8.</title>
        <authorList>
            <person name="Nam Y.-D."/>
            <person name="Kang J."/>
            <person name="Chung W.-H."/>
            <person name="Park Y.S."/>
        </authorList>
    </citation>
    <scope>NUCLEOTIDE SEQUENCE [LARGE SCALE GENOMIC DNA]</scope>
    <source>
        <strain evidence="2">ML311-T8</strain>
    </source>
</reference>
<dbReference type="EMBL" id="CP034235">
    <property type="protein sequence ID" value="QGQ99299.1"/>
    <property type="molecule type" value="Genomic_DNA"/>
</dbReference>
<gene>
    <name evidence="1" type="ORF">EHS13_32775</name>
</gene>
<evidence type="ECO:0000313" key="1">
    <source>
        <dbReference type="EMBL" id="QGQ99299.1"/>
    </source>
</evidence>
<dbReference type="KEGG" id="ppsc:EHS13_32775"/>
<name>A0A6B8RTR5_9BACL</name>
<sequence length="59" mass="6588">MSETIQNLPPYFNGNFGNGEAMKKLAETLLTDRESNTLAATDFDKHRNLLCGNPFVLTK</sequence>
<keyword evidence="2" id="KW-1185">Reference proteome</keyword>
<dbReference type="Proteomes" id="UP000426246">
    <property type="component" value="Chromosome"/>
</dbReference>
<accession>A0A6B8RTR5</accession>
<organism evidence="1 2">
    <name type="scientific">Paenibacillus psychroresistens</name>
    <dbReference type="NCBI Taxonomy" id="1778678"/>
    <lineage>
        <taxon>Bacteria</taxon>
        <taxon>Bacillati</taxon>
        <taxon>Bacillota</taxon>
        <taxon>Bacilli</taxon>
        <taxon>Bacillales</taxon>
        <taxon>Paenibacillaceae</taxon>
        <taxon>Paenibacillus</taxon>
    </lineage>
</organism>
<evidence type="ECO:0000313" key="2">
    <source>
        <dbReference type="Proteomes" id="UP000426246"/>
    </source>
</evidence>
<dbReference type="AlphaFoldDB" id="A0A6B8RTR5"/>
<dbReference type="RefSeq" id="WP_155704430.1">
    <property type="nucleotide sequence ID" value="NZ_CP034235.1"/>
</dbReference>
<proteinExistence type="predicted"/>